<dbReference type="InterPro" id="IPR006869">
    <property type="entry name" value="DUF547"/>
</dbReference>
<accession>A0A8T2TCJ4</accession>
<dbReference type="Pfam" id="PF14389">
    <property type="entry name" value="Lzipper-MIP1"/>
    <property type="match status" value="1"/>
</dbReference>
<reference evidence="5" key="1">
    <citation type="submission" date="2021-08" db="EMBL/GenBank/DDBJ databases">
        <title>WGS assembly of Ceratopteris richardii.</title>
        <authorList>
            <person name="Marchant D.B."/>
            <person name="Chen G."/>
            <person name="Jenkins J."/>
            <person name="Shu S."/>
            <person name="Leebens-Mack J."/>
            <person name="Grimwood J."/>
            <person name="Schmutz J."/>
            <person name="Soltis P."/>
            <person name="Soltis D."/>
            <person name="Chen Z.-H."/>
        </authorList>
    </citation>
    <scope>NUCLEOTIDE SEQUENCE</scope>
    <source>
        <strain evidence="5">Whitten #5841</strain>
        <tissue evidence="5">Leaf</tissue>
    </source>
</reference>
<feature type="domain" description="DUF547" evidence="3">
    <location>
        <begin position="431"/>
        <end position="561"/>
    </location>
</feature>
<dbReference type="Pfam" id="PF04784">
    <property type="entry name" value="DUF547"/>
    <property type="match status" value="1"/>
</dbReference>
<evidence type="ECO:0000256" key="2">
    <source>
        <dbReference type="SAM" id="MobiDB-lite"/>
    </source>
</evidence>
<feature type="coiled-coil region" evidence="1">
    <location>
        <begin position="55"/>
        <end position="121"/>
    </location>
</feature>
<name>A0A8T2TCJ4_CERRI</name>
<dbReference type="PANTHER" id="PTHR46248:SF4">
    <property type="entry name" value="OS01G0147800 PROTEIN"/>
    <property type="match status" value="1"/>
</dbReference>
<protein>
    <recommendedName>
        <fullName evidence="7">Ternary complex factor MIP1 leucine-zipper domain-containing protein</fullName>
    </recommendedName>
</protein>
<dbReference type="OrthoDB" id="418495at2759"/>
<gene>
    <name evidence="5" type="ORF">KP509_14G094300</name>
</gene>
<evidence type="ECO:0000259" key="4">
    <source>
        <dbReference type="Pfam" id="PF14389"/>
    </source>
</evidence>
<keyword evidence="6" id="KW-1185">Reference proteome</keyword>
<evidence type="ECO:0000313" key="6">
    <source>
        <dbReference type="Proteomes" id="UP000825935"/>
    </source>
</evidence>
<evidence type="ECO:0000256" key="1">
    <source>
        <dbReference type="SAM" id="Coils"/>
    </source>
</evidence>
<proteinExistence type="predicted"/>
<evidence type="ECO:0000259" key="3">
    <source>
        <dbReference type="Pfam" id="PF04784"/>
    </source>
</evidence>
<feature type="compositionally biased region" description="Basic and acidic residues" evidence="2">
    <location>
        <begin position="256"/>
        <end position="267"/>
    </location>
</feature>
<evidence type="ECO:0008006" key="7">
    <source>
        <dbReference type="Google" id="ProtNLM"/>
    </source>
</evidence>
<comment type="caution">
    <text evidence="5">The sequence shown here is derived from an EMBL/GenBank/DDBJ whole genome shotgun (WGS) entry which is preliminary data.</text>
</comment>
<evidence type="ECO:0000313" key="5">
    <source>
        <dbReference type="EMBL" id="KAH7416497.1"/>
    </source>
</evidence>
<feature type="region of interest" description="Disordered" evidence="2">
    <location>
        <begin position="244"/>
        <end position="297"/>
    </location>
</feature>
<sequence length="638" mass="72150">MILGPQIPTVCATLLDNSQARVWSSEALEVKILVKERLLSWSKRSSTSWRQLSFISTLRKKLKQEIDTHKALERAFRRTLGVLPRFSPNLNPKVQELLAEVAVLEEEVINLEESIVALRQGLYNEAVLISNSKQQKEVKIDAEPIFAKGTSKVLYPKALFHLQELQTDTKTKGSSITTELHPHVLEDKEEGIAIGRSADCSEQKSAVISLFSECQPSSSQHNSGALQHNGSALQQSNTIRKVEAAARQSSNSNCRSGDHGLEKENQQKDSNAVYKIVPKKVQPVDETKKQTQQTLPKLSSHVASGDIMEPNLLSEEMVLCLSSIYLKLAKQQSSMDWETSSNISHSTLSSKWSFTSKNTTSWNQSRDVTEEIELVDPYRIISKSIRKNVGPYQYYQEVTSNLLDYGKIPRAAPFLKKLMNLLERLRNVDLRGLAHHQKLSFWINIYNVCMMHAFLEHGIPDSPHKVVSLMGKAVINVGGHCLSALAIEHFILRLPSDFSHVEMKNKERTVERLMWGTYGLDWPEPLVNFALCCGSWSSPALRVYTAHEIENELEVARDEYLQAAVGVTPSKIFIPKLLDWYMRDFAKDAQSLVEWISDQLPSGVGYSLPKCLNIRHTSETIEVMPYDFNFRYLFALQP</sequence>
<dbReference type="EMBL" id="CM035419">
    <property type="protein sequence ID" value="KAH7416497.1"/>
    <property type="molecule type" value="Genomic_DNA"/>
</dbReference>
<dbReference type="Proteomes" id="UP000825935">
    <property type="component" value="Chromosome 14"/>
</dbReference>
<dbReference type="OMA" id="MYHGSLE"/>
<organism evidence="5 6">
    <name type="scientific">Ceratopteris richardii</name>
    <name type="common">Triangle waterfern</name>
    <dbReference type="NCBI Taxonomy" id="49495"/>
    <lineage>
        <taxon>Eukaryota</taxon>
        <taxon>Viridiplantae</taxon>
        <taxon>Streptophyta</taxon>
        <taxon>Embryophyta</taxon>
        <taxon>Tracheophyta</taxon>
        <taxon>Polypodiopsida</taxon>
        <taxon>Polypodiidae</taxon>
        <taxon>Polypodiales</taxon>
        <taxon>Pteridineae</taxon>
        <taxon>Pteridaceae</taxon>
        <taxon>Parkerioideae</taxon>
        <taxon>Ceratopteris</taxon>
    </lineage>
</organism>
<keyword evidence="1" id="KW-0175">Coiled coil</keyword>
<dbReference type="PANTHER" id="PTHR46248">
    <property type="entry name" value="EXPRESSED PROTEIN"/>
    <property type="match status" value="1"/>
</dbReference>
<feature type="domain" description="Ternary complex factor MIP1 leucine-zipper" evidence="4">
    <location>
        <begin position="55"/>
        <end position="125"/>
    </location>
</feature>
<dbReference type="InterPro" id="IPR025757">
    <property type="entry name" value="MIP1_Leuzipper"/>
</dbReference>
<dbReference type="AlphaFoldDB" id="A0A8T2TCJ4"/>